<evidence type="ECO:0000256" key="4">
    <source>
        <dbReference type="PROSITE-ProRule" id="PRU00409"/>
    </source>
</evidence>
<keyword evidence="1" id="KW-0436">Ligase</keyword>
<dbReference type="GO" id="GO:0016874">
    <property type="term" value="F:ligase activity"/>
    <property type="evidence" value="ECO:0007669"/>
    <property type="project" value="UniProtKB-KW"/>
</dbReference>
<dbReference type="PROSITE" id="PS50975">
    <property type="entry name" value="ATP_GRASP"/>
    <property type="match status" value="1"/>
</dbReference>
<dbReference type="AlphaFoldDB" id="A0A7J6Q4J0"/>
<feature type="transmembrane region" description="Helical" evidence="6">
    <location>
        <begin position="537"/>
        <end position="555"/>
    </location>
</feature>
<sequence length="572" mass="62464">MATAAVSAELPFSNSKLDGPAPSMASTTEEDDDASVQSTCSSSIFPEANFSTLPKVPKELLSARTVESQDLRLRLLRGSTIVFFGTGYPAKRFIYERASDLGVNVVLVDEPDAWCKSLVEEGKAAKFIPMDIMSPDLDQVVADTVSALRDLRCQIDGICTFFELCLQPMCRIGKELGLRCATEKSIMTARDKYAARRALKEAGLPSVQNYLIKSEDDLQSAADTVGFPAVLKPLCGSASQGVKKVTDFDDLRKTYYETCDMISNMVVVDGEFSEGVGDASAGPKVHFGGFMLEEYLDGSEVDVDTVMCEGKCVYAAVHDNGPTVEPYFMETWDVMPSMLPKDQVEGLRKMAVDSVLAMGFNSGVFHVEGKYTSKGPRLIEVNARLGGGPVHMMNKIANGVDLVDEELLLSVGIPSAPVMLPEDQRYAIACSTINALRSGRISDLSFTKQWDHMDGVEVVSNHPLISEGDHIVGPEEGQPTWLADLIFKAPIKDLDKVGALAIKLDKEAAVEFEKHYDEQWMQLLSPATDKHARPPSAIVGSLLGCCFFVSAIYYYSTLRGAMVSTYYIQVYL</sequence>
<dbReference type="EMBL" id="JABANM010032551">
    <property type="protein sequence ID" value="KAF4702726.1"/>
    <property type="molecule type" value="Genomic_DNA"/>
</dbReference>
<keyword evidence="3 4" id="KW-0067">ATP-binding</keyword>
<feature type="domain" description="ATP-grasp" evidence="7">
    <location>
        <begin position="196"/>
        <end position="411"/>
    </location>
</feature>
<evidence type="ECO:0000256" key="6">
    <source>
        <dbReference type="SAM" id="Phobius"/>
    </source>
</evidence>
<evidence type="ECO:0000256" key="2">
    <source>
        <dbReference type="ARBA" id="ARBA00022741"/>
    </source>
</evidence>
<evidence type="ECO:0000256" key="1">
    <source>
        <dbReference type="ARBA" id="ARBA00022598"/>
    </source>
</evidence>
<keyword evidence="6" id="KW-1133">Transmembrane helix</keyword>
<dbReference type="Proteomes" id="UP000574390">
    <property type="component" value="Unassembled WGS sequence"/>
</dbReference>
<name>A0A7J6Q4J0_PEROL</name>
<evidence type="ECO:0000259" key="7">
    <source>
        <dbReference type="PROSITE" id="PS50975"/>
    </source>
</evidence>
<dbReference type="PANTHER" id="PTHR43585:SF2">
    <property type="entry name" value="ATP-GRASP ENZYME FSQD"/>
    <property type="match status" value="1"/>
</dbReference>
<dbReference type="Gene3D" id="3.30.470.20">
    <property type="entry name" value="ATP-grasp fold, B domain"/>
    <property type="match status" value="1"/>
</dbReference>
<evidence type="ECO:0000313" key="8">
    <source>
        <dbReference type="EMBL" id="KAF4702726.1"/>
    </source>
</evidence>
<keyword evidence="6" id="KW-0472">Membrane</keyword>
<dbReference type="GO" id="GO:0046872">
    <property type="term" value="F:metal ion binding"/>
    <property type="evidence" value="ECO:0007669"/>
    <property type="project" value="InterPro"/>
</dbReference>
<organism evidence="8 9">
    <name type="scientific">Perkinsus olseni</name>
    <name type="common">Perkinsus atlanticus</name>
    <dbReference type="NCBI Taxonomy" id="32597"/>
    <lineage>
        <taxon>Eukaryota</taxon>
        <taxon>Sar</taxon>
        <taxon>Alveolata</taxon>
        <taxon>Perkinsozoa</taxon>
        <taxon>Perkinsea</taxon>
        <taxon>Perkinsida</taxon>
        <taxon>Perkinsidae</taxon>
        <taxon>Perkinsus</taxon>
    </lineage>
</organism>
<dbReference type="SUPFAM" id="SSF56059">
    <property type="entry name" value="Glutathione synthetase ATP-binding domain-like"/>
    <property type="match status" value="1"/>
</dbReference>
<comment type="caution">
    <text evidence="8">The sequence shown here is derived from an EMBL/GenBank/DDBJ whole genome shotgun (WGS) entry which is preliminary data.</text>
</comment>
<reference evidence="8 9" key="1">
    <citation type="submission" date="2020-04" db="EMBL/GenBank/DDBJ databases">
        <title>Perkinsus olseni comparative genomics.</title>
        <authorList>
            <person name="Bogema D.R."/>
        </authorList>
    </citation>
    <scope>NUCLEOTIDE SEQUENCE [LARGE SCALE GENOMIC DNA]</scope>
    <source>
        <strain evidence="8">ATCC PRA-205</strain>
    </source>
</reference>
<dbReference type="Pfam" id="PF13535">
    <property type="entry name" value="ATP-grasp_4"/>
    <property type="match status" value="1"/>
</dbReference>
<gene>
    <name evidence="8" type="primary">CARNS1_5</name>
    <name evidence="8" type="ORF">FOZ62_008263</name>
</gene>
<evidence type="ECO:0000256" key="3">
    <source>
        <dbReference type="ARBA" id="ARBA00022840"/>
    </source>
</evidence>
<proteinExistence type="predicted"/>
<feature type="region of interest" description="Disordered" evidence="5">
    <location>
        <begin position="1"/>
        <end position="38"/>
    </location>
</feature>
<evidence type="ECO:0000256" key="5">
    <source>
        <dbReference type="SAM" id="MobiDB-lite"/>
    </source>
</evidence>
<dbReference type="PANTHER" id="PTHR43585">
    <property type="entry name" value="FUMIPYRROLE BIOSYNTHESIS PROTEIN C"/>
    <property type="match status" value="1"/>
</dbReference>
<dbReference type="InterPro" id="IPR011761">
    <property type="entry name" value="ATP-grasp"/>
</dbReference>
<evidence type="ECO:0000313" key="9">
    <source>
        <dbReference type="Proteomes" id="UP000574390"/>
    </source>
</evidence>
<dbReference type="Pfam" id="PF18130">
    <property type="entry name" value="ATPgrasp_N"/>
    <property type="match status" value="1"/>
</dbReference>
<protein>
    <submittedName>
        <fullName evidence="8">Carnosine synthase 1</fullName>
    </submittedName>
</protein>
<dbReference type="Gene3D" id="3.40.50.20">
    <property type="match status" value="1"/>
</dbReference>
<keyword evidence="6" id="KW-0812">Transmembrane</keyword>
<dbReference type="InterPro" id="IPR041472">
    <property type="entry name" value="BL00235/CARNS1_N"/>
</dbReference>
<keyword evidence="2 4" id="KW-0547">Nucleotide-binding</keyword>
<dbReference type="GO" id="GO:0005524">
    <property type="term" value="F:ATP binding"/>
    <property type="evidence" value="ECO:0007669"/>
    <property type="project" value="UniProtKB-UniRule"/>
</dbReference>
<dbReference type="InterPro" id="IPR052032">
    <property type="entry name" value="ATP-dep_AA_Ligase"/>
</dbReference>
<accession>A0A7J6Q4J0</accession>